<sequence>MSPAELRAMRPPDYIANLITAGSTNGHEDTGLITRWYLCGRAGQSSGVERATTATTSATSTYLPAPECRGSEAGLEGGDNASNCPCRLLCLPRYAGARLETDQWREVSLILYSYVKWFLFAHEAFCVGRLQLKMKCE</sequence>
<organism evidence="1 2">
    <name type="scientific">Portunus trituberculatus</name>
    <name type="common">Swimming crab</name>
    <name type="synonym">Neptunus trituberculatus</name>
    <dbReference type="NCBI Taxonomy" id="210409"/>
    <lineage>
        <taxon>Eukaryota</taxon>
        <taxon>Metazoa</taxon>
        <taxon>Ecdysozoa</taxon>
        <taxon>Arthropoda</taxon>
        <taxon>Crustacea</taxon>
        <taxon>Multicrustacea</taxon>
        <taxon>Malacostraca</taxon>
        <taxon>Eumalacostraca</taxon>
        <taxon>Eucarida</taxon>
        <taxon>Decapoda</taxon>
        <taxon>Pleocyemata</taxon>
        <taxon>Brachyura</taxon>
        <taxon>Eubrachyura</taxon>
        <taxon>Portunoidea</taxon>
        <taxon>Portunidae</taxon>
        <taxon>Portuninae</taxon>
        <taxon>Portunus</taxon>
    </lineage>
</organism>
<name>A0A5B7GTH0_PORTR</name>
<protein>
    <submittedName>
        <fullName evidence="1">Uncharacterized protein</fullName>
    </submittedName>
</protein>
<evidence type="ECO:0000313" key="1">
    <source>
        <dbReference type="EMBL" id="MPC63340.1"/>
    </source>
</evidence>
<accession>A0A5B7GTH0</accession>
<gene>
    <name evidence="1" type="ORF">E2C01_057438</name>
</gene>
<comment type="caution">
    <text evidence="1">The sequence shown here is derived from an EMBL/GenBank/DDBJ whole genome shotgun (WGS) entry which is preliminary data.</text>
</comment>
<dbReference type="EMBL" id="VSRR010020682">
    <property type="protein sequence ID" value="MPC63340.1"/>
    <property type="molecule type" value="Genomic_DNA"/>
</dbReference>
<dbReference type="AlphaFoldDB" id="A0A5B7GTH0"/>
<reference evidence="1 2" key="1">
    <citation type="submission" date="2019-05" db="EMBL/GenBank/DDBJ databases">
        <title>Another draft genome of Portunus trituberculatus and its Hox gene families provides insights of decapod evolution.</title>
        <authorList>
            <person name="Jeong J.-H."/>
            <person name="Song I."/>
            <person name="Kim S."/>
            <person name="Choi T."/>
            <person name="Kim D."/>
            <person name="Ryu S."/>
            <person name="Kim W."/>
        </authorList>
    </citation>
    <scope>NUCLEOTIDE SEQUENCE [LARGE SCALE GENOMIC DNA]</scope>
    <source>
        <tissue evidence="1">Muscle</tissue>
    </source>
</reference>
<proteinExistence type="predicted"/>
<keyword evidence="2" id="KW-1185">Reference proteome</keyword>
<evidence type="ECO:0000313" key="2">
    <source>
        <dbReference type="Proteomes" id="UP000324222"/>
    </source>
</evidence>
<dbReference type="Proteomes" id="UP000324222">
    <property type="component" value="Unassembled WGS sequence"/>
</dbReference>